<evidence type="ECO:0000313" key="3">
    <source>
        <dbReference type="Proteomes" id="UP000694388"/>
    </source>
</evidence>
<dbReference type="GeneTree" id="ENSGT00940000160046"/>
<sequence length="242" mass="26622">VPSDLSDTACIDFHPPSLPPRRLSVEKIEQLTGVLPSGPRPIQAVSELPNAQVSYTKALRLTSKQLASLKLQEGHNDVVFSVTTQFQGTTRCQGTIYLWNWDDKVVISDIDGTITKSDTLGHILPTLGKDWTHEGIAKLYHNVHKNGYKFLYCSARAIGMAGMTRDYLQWVNESGMELPRGPLLLSPSSLFTALHREVIEKKPETFKIACLGDIRQLFPADITAFYAAFGNRPNVGGEGGGV</sequence>
<dbReference type="SUPFAM" id="SSF56784">
    <property type="entry name" value="HAD-like"/>
    <property type="match status" value="1"/>
</dbReference>
<dbReference type="InterPro" id="IPR026058">
    <property type="entry name" value="LIPIN"/>
</dbReference>
<keyword evidence="3" id="KW-1185">Reference proteome</keyword>
<reference evidence="2" key="2">
    <citation type="submission" date="2025-09" db="UniProtKB">
        <authorList>
            <consortium name="Ensembl"/>
        </authorList>
    </citation>
    <scope>IDENTIFICATION</scope>
</reference>
<dbReference type="GO" id="GO:0005634">
    <property type="term" value="C:nucleus"/>
    <property type="evidence" value="ECO:0007669"/>
    <property type="project" value="TreeGrafter"/>
</dbReference>
<dbReference type="PANTHER" id="PTHR12181:SF12">
    <property type="entry name" value="PHOSPHATIDATE PHOSPHATASE"/>
    <property type="match status" value="1"/>
</dbReference>
<dbReference type="GO" id="GO:0009062">
    <property type="term" value="P:fatty acid catabolic process"/>
    <property type="evidence" value="ECO:0007669"/>
    <property type="project" value="TreeGrafter"/>
</dbReference>
<proteinExistence type="predicted"/>
<feature type="domain" description="LNS2/PITP" evidence="1">
    <location>
        <begin position="105"/>
        <end position="238"/>
    </location>
</feature>
<dbReference type="GO" id="GO:0008195">
    <property type="term" value="F:phosphatidate phosphatase activity"/>
    <property type="evidence" value="ECO:0007669"/>
    <property type="project" value="TreeGrafter"/>
</dbReference>
<evidence type="ECO:0000313" key="2">
    <source>
        <dbReference type="Ensembl" id="ENSEBUP00000004452.1"/>
    </source>
</evidence>
<dbReference type="Proteomes" id="UP000694388">
    <property type="component" value="Unplaced"/>
</dbReference>
<dbReference type="Ensembl" id="ENSEBUT00000004890.1">
    <property type="protein sequence ID" value="ENSEBUP00000004452.1"/>
    <property type="gene ID" value="ENSEBUG00000003150.1"/>
</dbReference>
<dbReference type="GO" id="GO:0032869">
    <property type="term" value="P:cellular response to insulin stimulus"/>
    <property type="evidence" value="ECO:0007669"/>
    <property type="project" value="TreeGrafter"/>
</dbReference>
<dbReference type="Gene3D" id="3.40.50.1000">
    <property type="entry name" value="HAD superfamily/HAD-like"/>
    <property type="match status" value="1"/>
</dbReference>
<dbReference type="SMART" id="SM00775">
    <property type="entry name" value="LNS2"/>
    <property type="match status" value="1"/>
</dbReference>
<dbReference type="InterPro" id="IPR031315">
    <property type="entry name" value="LNS2/PITP"/>
</dbReference>
<organism evidence="2 3">
    <name type="scientific">Eptatretus burgeri</name>
    <name type="common">Inshore hagfish</name>
    <dbReference type="NCBI Taxonomy" id="7764"/>
    <lineage>
        <taxon>Eukaryota</taxon>
        <taxon>Metazoa</taxon>
        <taxon>Chordata</taxon>
        <taxon>Craniata</taxon>
        <taxon>Vertebrata</taxon>
        <taxon>Cyclostomata</taxon>
        <taxon>Myxini</taxon>
        <taxon>Myxiniformes</taxon>
        <taxon>Myxinidae</taxon>
        <taxon>Eptatretinae</taxon>
        <taxon>Eptatretus</taxon>
    </lineage>
</organism>
<protein>
    <recommendedName>
        <fullName evidence="1">LNS2/PITP domain-containing protein</fullName>
    </recommendedName>
</protein>
<dbReference type="InterPro" id="IPR013209">
    <property type="entry name" value="LNS2"/>
</dbReference>
<dbReference type="GO" id="GO:0003713">
    <property type="term" value="F:transcription coactivator activity"/>
    <property type="evidence" value="ECO:0007669"/>
    <property type="project" value="TreeGrafter"/>
</dbReference>
<reference evidence="2" key="1">
    <citation type="submission" date="2025-08" db="UniProtKB">
        <authorList>
            <consortium name="Ensembl"/>
        </authorList>
    </citation>
    <scope>IDENTIFICATION</scope>
</reference>
<dbReference type="PANTHER" id="PTHR12181">
    <property type="entry name" value="LIPIN"/>
    <property type="match status" value="1"/>
</dbReference>
<dbReference type="GO" id="GO:0045944">
    <property type="term" value="P:positive regulation of transcription by RNA polymerase II"/>
    <property type="evidence" value="ECO:0007669"/>
    <property type="project" value="TreeGrafter"/>
</dbReference>
<evidence type="ECO:0000259" key="1">
    <source>
        <dbReference type="SMART" id="SM00775"/>
    </source>
</evidence>
<dbReference type="InterPro" id="IPR036412">
    <property type="entry name" value="HAD-like_sf"/>
</dbReference>
<dbReference type="Pfam" id="PF08235">
    <property type="entry name" value="LNS2"/>
    <property type="match status" value="1"/>
</dbReference>
<accession>A0A8C4N9S8</accession>
<dbReference type="GO" id="GO:0019432">
    <property type="term" value="P:triglyceride biosynthetic process"/>
    <property type="evidence" value="ECO:0007669"/>
    <property type="project" value="TreeGrafter"/>
</dbReference>
<dbReference type="AlphaFoldDB" id="A0A8C4N9S8"/>
<name>A0A8C4N9S8_EPTBU</name>
<dbReference type="InterPro" id="IPR023214">
    <property type="entry name" value="HAD_sf"/>
</dbReference>